<dbReference type="InterPro" id="IPR012340">
    <property type="entry name" value="NA-bd_OB-fold"/>
</dbReference>
<sequence>VLYIPLALKDEIVRVKLDRIYLTYAEATVLEVVKPSPERDDSLSQCQYFGKCSGCQLQMLPQEIQLEWKRRQISSAVSIFFPNDSQLPEIGATIASPRTYGYRTKLTPHFNGPSRRGEAPRETKIGFNGLGRDSARLIDLERCAIASDVINENLPAERQGVKDGLHNWPRGGTLLMRESVGENGAKMNVSQERATVREIVNGKIFEFPAFSFFQNNNSIIPRVLDHLTENFYITQAGVQHKPRYLIDTYCGSGLFGISLSGLVDKMIGIEIDSSSLRAAATNAALNNLTNCEFVEGSADEIFSSSILSREIIASDACVIMDPSRKGSNAVYLDQLAAFQPGLIYYISCNVYSQARDLHYFLTQTENGAGYLVRHINGFDFFPQTKHVESVAILEL</sequence>
<dbReference type="RefSeq" id="XP_018984032.1">
    <property type="nucleotide sequence ID" value="XM_019131126.1"/>
</dbReference>
<evidence type="ECO:0000256" key="3">
    <source>
        <dbReference type="ARBA" id="ARBA00022691"/>
    </source>
</evidence>
<dbReference type="PANTHER" id="PTHR11061:SF30">
    <property type="entry name" value="TRNA (URACIL(54)-C(5))-METHYLTRANSFERASE"/>
    <property type="match status" value="1"/>
</dbReference>
<dbReference type="PROSITE" id="PS51687">
    <property type="entry name" value="SAM_MT_RNA_M5U"/>
    <property type="match status" value="1"/>
</dbReference>
<dbReference type="STRING" id="984486.A0A1E3QML0"/>
<dbReference type="Pfam" id="PF05958">
    <property type="entry name" value="tRNA_U5-meth_tr"/>
    <property type="match status" value="1"/>
</dbReference>
<dbReference type="AlphaFoldDB" id="A0A1E3QML0"/>
<protein>
    <recommendedName>
        <fullName evidence="7">TRAM domain-containing protein</fullName>
    </recommendedName>
</protein>
<dbReference type="InterPro" id="IPR030391">
    <property type="entry name" value="MeTrfase_TrmA_CS"/>
</dbReference>
<feature type="binding site" evidence="4">
    <location>
        <position position="249"/>
    </location>
    <ligand>
        <name>S-adenosyl-L-methionine</name>
        <dbReference type="ChEBI" id="CHEBI:59789"/>
    </ligand>
</feature>
<feature type="binding site" evidence="4">
    <location>
        <position position="214"/>
    </location>
    <ligand>
        <name>S-adenosyl-L-methionine</name>
        <dbReference type="ChEBI" id="CHEBI:59789"/>
    </ligand>
</feature>
<dbReference type="GO" id="GO:0008033">
    <property type="term" value="P:tRNA processing"/>
    <property type="evidence" value="ECO:0007669"/>
    <property type="project" value="InterPro"/>
</dbReference>
<proteinExistence type="inferred from homology"/>
<gene>
    <name evidence="5" type="ORF">BABINDRAFT_18056</name>
</gene>
<feature type="active site" description="Nucleophile" evidence="4">
    <location>
        <position position="348"/>
    </location>
</feature>
<dbReference type="GO" id="GO:0032259">
    <property type="term" value="P:methylation"/>
    <property type="evidence" value="ECO:0007669"/>
    <property type="project" value="UniProtKB-KW"/>
</dbReference>
<keyword evidence="3 4" id="KW-0949">S-adenosyl-L-methionine</keyword>
<feature type="non-terminal residue" evidence="5">
    <location>
        <position position="395"/>
    </location>
</feature>
<organism evidence="5 6">
    <name type="scientific">Babjeviella inositovora NRRL Y-12698</name>
    <dbReference type="NCBI Taxonomy" id="984486"/>
    <lineage>
        <taxon>Eukaryota</taxon>
        <taxon>Fungi</taxon>
        <taxon>Dikarya</taxon>
        <taxon>Ascomycota</taxon>
        <taxon>Saccharomycotina</taxon>
        <taxon>Pichiomycetes</taxon>
        <taxon>Serinales incertae sedis</taxon>
        <taxon>Babjeviella</taxon>
    </lineage>
</organism>
<dbReference type="SUPFAM" id="SSF53335">
    <property type="entry name" value="S-adenosyl-L-methionine-dependent methyltransferases"/>
    <property type="match status" value="1"/>
</dbReference>
<comment type="similarity">
    <text evidence="4">Belongs to the class I-like SAM-binding methyltransferase superfamily. RNA M5U methyltransferase family.</text>
</comment>
<dbReference type="EMBL" id="KV454434">
    <property type="protein sequence ID" value="ODQ78704.1"/>
    <property type="molecule type" value="Genomic_DNA"/>
</dbReference>
<dbReference type="Gene3D" id="3.40.50.150">
    <property type="entry name" value="Vaccinia Virus protein VP39"/>
    <property type="match status" value="2"/>
</dbReference>
<accession>A0A1E3QML0</accession>
<name>A0A1E3QML0_9ASCO</name>
<reference evidence="6" key="1">
    <citation type="submission" date="2016-05" db="EMBL/GenBank/DDBJ databases">
        <title>Comparative genomics of biotechnologically important yeasts.</title>
        <authorList>
            <consortium name="DOE Joint Genome Institute"/>
            <person name="Riley R."/>
            <person name="Haridas S."/>
            <person name="Wolfe K.H."/>
            <person name="Lopes M.R."/>
            <person name="Hittinger C.T."/>
            <person name="Goker M."/>
            <person name="Salamov A."/>
            <person name="Wisecaver J."/>
            <person name="Long T.M."/>
            <person name="Aerts A.L."/>
            <person name="Barry K."/>
            <person name="Choi C."/>
            <person name="Clum A."/>
            <person name="Coughlan A.Y."/>
            <person name="Deshpande S."/>
            <person name="Douglass A.P."/>
            <person name="Hanson S.J."/>
            <person name="Klenk H.-P."/>
            <person name="Labutti K."/>
            <person name="Lapidus A."/>
            <person name="Lindquist E."/>
            <person name="Lipzen A."/>
            <person name="Meier-Kolthoff J.P."/>
            <person name="Ohm R.A."/>
            <person name="Otillar R.P."/>
            <person name="Pangilinan J."/>
            <person name="Peng Y."/>
            <person name="Rokas A."/>
            <person name="Rosa C.A."/>
            <person name="Scheuner C."/>
            <person name="Sibirny A.A."/>
            <person name="Slot J.C."/>
            <person name="Stielow J.B."/>
            <person name="Sun H."/>
            <person name="Kurtzman C.P."/>
            <person name="Blackwell M."/>
            <person name="Grigoriev I.V."/>
            <person name="Jeffries T.W."/>
        </authorList>
    </citation>
    <scope>NUCLEOTIDE SEQUENCE [LARGE SCALE GENOMIC DNA]</scope>
    <source>
        <strain evidence="6">NRRL Y-12698</strain>
    </source>
</reference>
<dbReference type="InterPro" id="IPR029063">
    <property type="entry name" value="SAM-dependent_MTases_sf"/>
</dbReference>
<dbReference type="PROSITE" id="PS01231">
    <property type="entry name" value="TRMA_2"/>
    <property type="match status" value="1"/>
</dbReference>
<dbReference type="OrthoDB" id="10250660at2759"/>
<evidence type="ECO:0000256" key="1">
    <source>
        <dbReference type="ARBA" id="ARBA00022603"/>
    </source>
</evidence>
<evidence type="ECO:0008006" key="7">
    <source>
        <dbReference type="Google" id="ProtNLM"/>
    </source>
</evidence>
<dbReference type="Gene3D" id="2.40.50.140">
    <property type="entry name" value="Nucleic acid-binding proteins"/>
    <property type="match status" value="1"/>
</dbReference>
<dbReference type="InterPro" id="IPR010280">
    <property type="entry name" value="U5_MeTrfase_fam"/>
</dbReference>
<dbReference type="PANTHER" id="PTHR11061">
    <property type="entry name" value="RNA M5U METHYLTRANSFERASE"/>
    <property type="match status" value="1"/>
</dbReference>
<feature type="binding site" evidence="4">
    <location>
        <position position="321"/>
    </location>
    <ligand>
        <name>S-adenosyl-L-methionine</name>
        <dbReference type="ChEBI" id="CHEBI:59789"/>
    </ligand>
</feature>
<dbReference type="GeneID" id="30148979"/>
<evidence type="ECO:0000256" key="4">
    <source>
        <dbReference type="PROSITE-ProRule" id="PRU01024"/>
    </source>
</evidence>
<dbReference type="GO" id="GO:0030697">
    <property type="term" value="F:tRNA (uracil(54)-C5)-methyltransferase activity, S-adenosyl methionine-dependent"/>
    <property type="evidence" value="ECO:0007669"/>
    <property type="project" value="InterPro"/>
</dbReference>
<dbReference type="Proteomes" id="UP000094336">
    <property type="component" value="Unassembled WGS sequence"/>
</dbReference>
<evidence type="ECO:0000256" key="2">
    <source>
        <dbReference type="ARBA" id="ARBA00022679"/>
    </source>
</evidence>
<dbReference type="InterPro" id="IPR025795">
    <property type="entry name" value="tRNA_(uracil-5-)_MeTrfase"/>
</dbReference>
<keyword evidence="1 4" id="KW-0489">Methyltransferase</keyword>
<dbReference type="PROSITE" id="PS51622">
    <property type="entry name" value="SAM_MT_RNA_M5U_2"/>
    <property type="match status" value="1"/>
</dbReference>
<keyword evidence="6" id="KW-1185">Reference proteome</keyword>
<evidence type="ECO:0000313" key="6">
    <source>
        <dbReference type="Proteomes" id="UP000094336"/>
    </source>
</evidence>
<feature type="non-terminal residue" evidence="5">
    <location>
        <position position="1"/>
    </location>
</feature>
<evidence type="ECO:0000313" key="5">
    <source>
        <dbReference type="EMBL" id="ODQ78704.1"/>
    </source>
</evidence>
<feature type="binding site" evidence="4">
    <location>
        <position position="270"/>
    </location>
    <ligand>
        <name>S-adenosyl-L-methionine</name>
        <dbReference type="ChEBI" id="CHEBI:59789"/>
    </ligand>
</feature>
<keyword evidence="2 4" id="KW-0808">Transferase</keyword>